<dbReference type="InterPro" id="IPR026319">
    <property type="entry name" value="ZC2HC1A/B-like"/>
</dbReference>
<dbReference type="InterPro" id="IPR049899">
    <property type="entry name" value="Znf_C2HC_C3H"/>
</dbReference>
<evidence type="ECO:0000256" key="1">
    <source>
        <dbReference type="ARBA" id="ARBA00022723"/>
    </source>
</evidence>
<organism evidence="8 9">
    <name type="scientific">Pythium oligandrum</name>
    <name type="common">Mycoparasitic fungus</name>
    <dbReference type="NCBI Taxonomy" id="41045"/>
    <lineage>
        <taxon>Eukaryota</taxon>
        <taxon>Sar</taxon>
        <taxon>Stramenopiles</taxon>
        <taxon>Oomycota</taxon>
        <taxon>Peronosporomycetes</taxon>
        <taxon>Pythiales</taxon>
        <taxon>Pythiaceae</taxon>
        <taxon>Pythium</taxon>
    </lineage>
</organism>
<keyword evidence="3 5" id="KW-0863">Zinc-finger</keyword>
<feature type="compositionally biased region" description="Polar residues" evidence="6">
    <location>
        <begin position="243"/>
        <end position="255"/>
    </location>
</feature>
<feature type="region of interest" description="Disordered" evidence="6">
    <location>
        <begin position="550"/>
        <end position="589"/>
    </location>
</feature>
<feature type="compositionally biased region" description="Polar residues" evidence="6">
    <location>
        <begin position="284"/>
        <end position="307"/>
    </location>
</feature>
<evidence type="ECO:0000256" key="6">
    <source>
        <dbReference type="SAM" id="MobiDB-lite"/>
    </source>
</evidence>
<keyword evidence="1" id="KW-0479">Metal-binding</keyword>
<dbReference type="OrthoDB" id="10066537at2759"/>
<evidence type="ECO:0000259" key="7">
    <source>
        <dbReference type="PROSITE" id="PS52027"/>
    </source>
</evidence>
<feature type="region of interest" description="Disordered" evidence="6">
    <location>
        <begin position="1"/>
        <end position="182"/>
    </location>
</feature>
<feature type="region of interest" description="Disordered" evidence="6">
    <location>
        <begin position="462"/>
        <end position="491"/>
    </location>
</feature>
<feature type="compositionally biased region" description="Basic and acidic residues" evidence="6">
    <location>
        <begin position="161"/>
        <end position="182"/>
    </location>
</feature>
<feature type="compositionally biased region" description="Basic and acidic residues" evidence="6">
    <location>
        <begin position="58"/>
        <end position="71"/>
    </location>
</feature>
<feature type="domain" description="C2HC/C3H-type" evidence="7">
    <location>
        <begin position="413"/>
        <end position="442"/>
    </location>
</feature>
<feature type="domain" description="C2HC/C3H-type" evidence="7">
    <location>
        <begin position="528"/>
        <end position="557"/>
    </location>
</feature>
<feature type="compositionally biased region" description="Low complexity" evidence="6">
    <location>
        <begin position="314"/>
        <end position="332"/>
    </location>
</feature>
<dbReference type="AlphaFoldDB" id="A0A8K1CNL1"/>
<feature type="compositionally biased region" description="Gly residues" evidence="6">
    <location>
        <begin position="558"/>
        <end position="567"/>
    </location>
</feature>
<dbReference type="Proteomes" id="UP000794436">
    <property type="component" value="Unassembled WGS sequence"/>
</dbReference>
<evidence type="ECO:0000256" key="4">
    <source>
        <dbReference type="ARBA" id="ARBA00022833"/>
    </source>
</evidence>
<name>A0A8K1CNL1_PYTOL</name>
<keyword evidence="9" id="KW-1185">Reference proteome</keyword>
<dbReference type="GO" id="GO:0008270">
    <property type="term" value="F:zinc ion binding"/>
    <property type="evidence" value="ECO:0007669"/>
    <property type="project" value="UniProtKB-KW"/>
</dbReference>
<comment type="caution">
    <text evidence="8">The sequence shown here is derived from an EMBL/GenBank/DDBJ whole genome shotgun (WGS) entry which is preliminary data.</text>
</comment>
<dbReference type="PANTHER" id="PTHR13555">
    <property type="entry name" value="C2H2 ZINC FINGER CGI-62-RELATED"/>
    <property type="match status" value="1"/>
</dbReference>
<feature type="compositionally biased region" description="Basic and acidic residues" evidence="6">
    <location>
        <begin position="478"/>
        <end position="489"/>
    </location>
</feature>
<feature type="compositionally biased region" description="Acidic residues" evidence="6">
    <location>
        <begin position="403"/>
        <end position="415"/>
    </location>
</feature>
<dbReference type="PROSITE" id="PS52027">
    <property type="entry name" value="ZF_C2HC_C3H"/>
    <property type="match status" value="2"/>
</dbReference>
<feature type="compositionally biased region" description="Pro residues" evidence="6">
    <location>
        <begin position="150"/>
        <end position="159"/>
    </location>
</feature>
<feature type="compositionally biased region" description="Low complexity" evidence="6">
    <location>
        <begin position="343"/>
        <end position="359"/>
    </location>
</feature>
<dbReference type="EMBL" id="SPLM01000036">
    <property type="protein sequence ID" value="TMW66394.1"/>
    <property type="molecule type" value="Genomic_DNA"/>
</dbReference>
<protein>
    <recommendedName>
        <fullName evidence="7">C2HC/C3H-type domain-containing protein</fullName>
    </recommendedName>
</protein>
<evidence type="ECO:0000256" key="3">
    <source>
        <dbReference type="ARBA" id="ARBA00022771"/>
    </source>
</evidence>
<feature type="region of interest" description="Disordered" evidence="6">
    <location>
        <begin position="199"/>
        <end position="415"/>
    </location>
</feature>
<evidence type="ECO:0000313" key="9">
    <source>
        <dbReference type="Proteomes" id="UP000794436"/>
    </source>
</evidence>
<feature type="compositionally biased region" description="Basic and acidic residues" evidence="6">
    <location>
        <begin position="7"/>
        <end position="44"/>
    </location>
</feature>
<evidence type="ECO:0000256" key="5">
    <source>
        <dbReference type="PROSITE-ProRule" id="PRU01371"/>
    </source>
</evidence>
<evidence type="ECO:0000313" key="8">
    <source>
        <dbReference type="EMBL" id="TMW66394.1"/>
    </source>
</evidence>
<gene>
    <name evidence="8" type="ORF">Poli38472_004159</name>
</gene>
<reference evidence="8" key="1">
    <citation type="submission" date="2019-03" db="EMBL/GenBank/DDBJ databases">
        <title>Long read genome sequence of the mycoparasitic Pythium oligandrum ATCC 38472 isolated from sugarbeet rhizosphere.</title>
        <authorList>
            <person name="Gaulin E."/>
        </authorList>
    </citation>
    <scope>NUCLEOTIDE SEQUENCE</scope>
    <source>
        <strain evidence="8">ATCC 38472_TT</strain>
    </source>
</reference>
<proteinExistence type="predicted"/>
<keyword evidence="4" id="KW-0862">Zinc</keyword>
<accession>A0A8K1CNL1</accession>
<dbReference type="Pfam" id="PF13913">
    <property type="entry name" value="zf-C2HC_2"/>
    <property type="match status" value="2"/>
</dbReference>
<evidence type="ECO:0000256" key="2">
    <source>
        <dbReference type="ARBA" id="ARBA00022737"/>
    </source>
</evidence>
<keyword evidence="2" id="KW-0677">Repeat</keyword>
<sequence>MQAASRLRCDPTDYARKQQEKKDRAKELRDQRQRGVFSEDHTFEPKVNPRSKGQAPSSREEDERPTADAMRRGSSTSYDDMPIRQSKSLAAGRKEILNPEEAPIRKKTTAMGNSRPNNNDDHWGGDQDSDALDNLSRKYPKKQAGRQPEQTPPHSPAPLEPQHDSLYREVKRATGHDLDDVPIKKLNAAATANVVKHTGPCLRNSSCACPKCGGGGGGGSIPASNTRADPPPPVRRREMRPEANTNSYESKSQSARDGYGGQSGMESSLTLLKSKMSRQKARSAPSNQASLYLDQPSRSEPQMSSGRQSGGYNTGYASSSSSSAAPRRAPQPATNPPSSSNVRASQAQPSSSSRMQSGRQTEDRPAVAAARRLPRHQEVDEEDEAPPSRYPAPISSGFQNGDAPDEYPDEMEEMEECGNCHRRFNITSLAKHQKICEKVFTGQRKVYDMSAKRLEGTEAEKLIKQSKRGKKASASAAAEDKPIKAKAVDWKQQSNAFRDAMRANREINKAIKEGRPPPAMVPSAPDPSLIPCDFCGRRFNDKAAERHIPFCKEKAQRSGGGGAGGAKGPAAKKPAPAPAAPTRAPPRKR</sequence>